<dbReference type="InterPro" id="IPR002110">
    <property type="entry name" value="Ankyrin_rpt"/>
</dbReference>
<proteinExistence type="predicted"/>
<feature type="repeat" description="ANK" evidence="3">
    <location>
        <begin position="1485"/>
        <end position="1517"/>
    </location>
</feature>
<dbReference type="InterPro" id="IPR036770">
    <property type="entry name" value="Ankyrin_rpt-contain_sf"/>
</dbReference>
<feature type="repeat" description="ANK" evidence="3">
    <location>
        <begin position="1624"/>
        <end position="1646"/>
    </location>
</feature>
<feature type="region of interest" description="Disordered" evidence="4">
    <location>
        <begin position="460"/>
        <end position="509"/>
    </location>
</feature>
<name>A0ABP0ITP1_9DINO</name>
<gene>
    <name evidence="5" type="ORF">SCF082_LOCUS8583</name>
</gene>
<accession>A0ABP0ITP1</accession>
<keyword evidence="6" id="KW-1185">Reference proteome</keyword>
<keyword evidence="1" id="KW-0677">Repeat</keyword>
<dbReference type="Gene3D" id="1.25.40.20">
    <property type="entry name" value="Ankyrin repeat-containing domain"/>
    <property type="match status" value="5"/>
</dbReference>
<evidence type="ECO:0000256" key="4">
    <source>
        <dbReference type="SAM" id="MobiDB-lite"/>
    </source>
</evidence>
<evidence type="ECO:0000256" key="1">
    <source>
        <dbReference type="ARBA" id="ARBA00022737"/>
    </source>
</evidence>
<dbReference type="PANTHER" id="PTHR24198">
    <property type="entry name" value="ANKYRIN REPEAT AND PROTEIN KINASE DOMAIN-CONTAINING PROTEIN"/>
    <property type="match status" value="1"/>
</dbReference>
<feature type="region of interest" description="Disordered" evidence="4">
    <location>
        <begin position="1014"/>
        <end position="1041"/>
    </location>
</feature>
<evidence type="ECO:0000256" key="3">
    <source>
        <dbReference type="PROSITE-ProRule" id="PRU00023"/>
    </source>
</evidence>
<feature type="repeat" description="ANK" evidence="3">
    <location>
        <begin position="1414"/>
        <end position="1446"/>
    </location>
</feature>
<dbReference type="Proteomes" id="UP001642464">
    <property type="component" value="Unassembled WGS sequence"/>
</dbReference>
<feature type="repeat" description="ANK" evidence="3">
    <location>
        <begin position="1518"/>
        <end position="1550"/>
    </location>
</feature>
<dbReference type="Pfam" id="PF12796">
    <property type="entry name" value="Ank_2"/>
    <property type="match status" value="2"/>
</dbReference>
<dbReference type="SUPFAM" id="SSF54001">
    <property type="entry name" value="Cysteine proteinases"/>
    <property type="match status" value="1"/>
</dbReference>
<reference evidence="5 6" key="1">
    <citation type="submission" date="2024-02" db="EMBL/GenBank/DDBJ databases">
        <authorList>
            <person name="Chen Y."/>
            <person name="Shah S."/>
            <person name="Dougan E. K."/>
            <person name="Thang M."/>
            <person name="Chan C."/>
        </authorList>
    </citation>
    <scope>NUCLEOTIDE SEQUENCE [LARGE SCALE GENOMIC DNA]</scope>
</reference>
<feature type="region of interest" description="Disordered" evidence="4">
    <location>
        <begin position="684"/>
        <end position="707"/>
    </location>
</feature>
<protein>
    <submittedName>
        <fullName evidence="5">Serine/threonine-protein phosphatase 6 regulatory ankyrin repeat subunit B (PP6-ARS-B) (Serine/threonine-protein phosphatase 6 regulatory subunit ARS-B) (Ankyrin repeat domain-containing protein 44)</fullName>
    </submittedName>
</protein>
<dbReference type="PRINTS" id="PR01415">
    <property type="entry name" value="ANKYRIN"/>
</dbReference>
<feature type="compositionally biased region" description="Low complexity" evidence="4">
    <location>
        <begin position="487"/>
        <end position="501"/>
    </location>
</feature>
<organism evidence="5 6">
    <name type="scientific">Durusdinium trenchii</name>
    <dbReference type="NCBI Taxonomy" id="1381693"/>
    <lineage>
        <taxon>Eukaryota</taxon>
        <taxon>Sar</taxon>
        <taxon>Alveolata</taxon>
        <taxon>Dinophyceae</taxon>
        <taxon>Suessiales</taxon>
        <taxon>Symbiodiniaceae</taxon>
        <taxon>Durusdinium</taxon>
    </lineage>
</organism>
<feature type="repeat" description="ANK" evidence="3">
    <location>
        <begin position="1447"/>
        <end position="1468"/>
    </location>
</feature>
<dbReference type="PROSITE" id="PS50088">
    <property type="entry name" value="ANK_REPEAT"/>
    <property type="match status" value="9"/>
</dbReference>
<dbReference type="Pfam" id="PF00023">
    <property type="entry name" value="Ank"/>
    <property type="match status" value="3"/>
</dbReference>
<feature type="compositionally biased region" description="Basic and acidic residues" evidence="4">
    <location>
        <begin position="684"/>
        <end position="694"/>
    </location>
</feature>
<feature type="compositionally biased region" description="Basic and acidic residues" evidence="4">
    <location>
        <begin position="1014"/>
        <end position="1031"/>
    </location>
</feature>
<dbReference type="InterPro" id="IPR038765">
    <property type="entry name" value="Papain-like_cys_pep_sf"/>
</dbReference>
<comment type="caution">
    <text evidence="5">The sequence shown here is derived from an EMBL/GenBank/DDBJ whole genome shotgun (WGS) entry which is preliminary data.</text>
</comment>
<dbReference type="SUPFAM" id="SSF48403">
    <property type="entry name" value="Ankyrin repeat"/>
    <property type="match status" value="3"/>
</dbReference>
<sequence length="2084" mass="232381">MTTGQVQGLASQKWALYKLIKTPRVVSLRTMFECWQLITQHRKVHRDQQTASAQAKEDRIQQVLTDARQAADRHDLSRLHQLVRRLNPKEKTTRIQIRDASGRILSPMEEFTSLKQYVQTTWSGAPLPPFRASTGPGIPFTEADLVRALSSLAPLKANAPGTCASLSVLCNPSLIASKLMSLLHLWWHRPDPYIPTSWKSGHLFLLPKPGKPPNSAKNLRPLALQEVFGKAVIGLVSERARASVLDILCSTPQLAYLPFRGTADAIARAVHHCQEVAHLITQFQRPAERQNSQLARTGLIGGALLSLDLSKAFDSVSRDLLFRGMEDLGGSAHKKAQARFLKRTEDGRHDKLDTLDHTDILHQIPLTETQKLELGTVMRSDDYIMPLIQAGKWGEVVPELAPWLLAPDEKSWTFILRHSQELSHKDYAILDDGVWAKLQHKCATLCNLGCALTWLRPEEEMAQPPQEKRARMEDAPRSQQRRRQARRPSPMRSETTRSTSSTRDEDPMPVTKLCRLMGQLLIRHEDSLNSVSMQDSFVMFFQRGNSGAVPLLLRAANQWRDLPPDQTQMPLRSYLLQAILNELVSRFQKLHHQLEDPGTKAAAVKSLTILEDLSFPYLMWHAQQQKLVVSQIASISWTTMESHLGLLQQAFQEPSNCIRFFAMASAQSKGDVAIDGVVPLASDETTRPAEEQNRSGHPGHPPPSQGEAMKHQWINQLLVMQCANTANWCYANAGLVTMFWSLLHSSSFDEYTFRTAWDAVQGLLQSVTADEPVVLASHPCLAELFEGTPHGEQRDIGEFISEALLWCKSSRLSQAWERRFEASGSLCCYESGSDFQPIALVHLYELDKKRVTLTELLTPWLHCHSMTTAFTNSQGPKVFFLDRLIDSTRLLGHFNFVEFMEPVLLPFFLRDGLELRWLAHQVVACVAHLGDSLKGHFRALLKDPQSGKFWLCDDNQPPAHVTEVCSRTDLPTTLRAIADHSSTEVPPSQALLDEPNLQVPAARPTAMMLMDFPTRDDSGHRNLAANRDDSGLPRAQRAPNPDDAALADLLCRLRAADVSIDRRRLELEQQQEVLMNQIHARSDELGQQALHLAARYSNPETIQFLAGLPKPGLHERDFLGRLPLHRAAESGDGELLAALAAFHKPEEILQELDKKQQSTLDLAVLSGSVEALHALNINASSVPERQKRARTPLHLAAQWNHTDVLECLASLGFAVDAEDADLTRPVHLAARFGHRATVAALLGLHADITATTSFGRSALHWAALNGHTEVAEDLLAFRCPLDVRDRAGWTPLHWTLRRCHASCSRSLLEGAADVELVDLKNQRSMLHTAACFNVEPELIEELEAFLTHTATDVSGKTPLHLSAQWGKLLDLKSDLEVRCSHQRTPLYLSARRGNASVSDLLLRRRAELHAADANGVTPLFAAARHGHFKVVLVLVSHQADLTSTEKDGMTAMHWAAKHGNSEAIRELVASVPTNPFALVEATTRFGRSPLHVACIAGKDDAVRVLLDLRSDPAQRQKDGWMPIHLAARFGHEKVIKAMIEAGCDPNVAGVYGKTAAHCLVQREKLHLGFNELPLDVLEADHGGRNVWHLAAALGHTRYFNLYVLARKNSQGCKYMKVLFSLDAKGRTPLHLAAEKGQHLVVKQILSIFLDEEGHFEPRWDLKETYYRRKEEAALEDLLHDEQPPAPPLMADHRGRLPIHLAAEGGFAQVTGMLAKFMLAKQGCTVEQLEVPDLDGFSPLQLALRKKHWEAARRLATWIGREVPELRQVDVQMARRTPLGTKVRVKEDITLESGETLTRGDQGLLESCNETGASLKFDFVVTMSPETFALRCVAEKSYLLNGSCWRRRAKRPFPCLNRQSSEPTEPLMLEDCDEGKSSFSEGDVTRGFDEGTGWLRLMDGSFLPLLLRLDETRLVPALTLWNGPSLKCGQLVRTREAFVQSRATVPPGCVGLVRRIEEEDCATVDFEGQDRRVRVTGPAFFKLQLLPYVTIMEEPKGVPKQGTVVKWRKKEQCGEVVHDGAGSYSSLLFRVHLPDGSKSIKLSERRGLREIALPPTAAELGTFVRLKEAADDAGRPPAPPALPTP</sequence>
<keyword evidence="2 3" id="KW-0040">ANK repeat</keyword>
<dbReference type="EMBL" id="CAXAMM010004936">
    <property type="protein sequence ID" value="CAK9005414.1"/>
    <property type="molecule type" value="Genomic_DNA"/>
</dbReference>
<dbReference type="PROSITE" id="PS50297">
    <property type="entry name" value="ANK_REP_REGION"/>
    <property type="match status" value="8"/>
</dbReference>
<evidence type="ECO:0000313" key="5">
    <source>
        <dbReference type="EMBL" id="CAK9005414.1"/>
    </source>
</evidence>
<dbReference type="PANTHER" id="PTHR24198:SF194">
    <property type="entry name" value="INVERSIN-A"/>
    <property type="match status" value="1"/>
</dbReference>
<dbReference type="SMART" id="SM00248">
    <property type="entry name" value="ANK"/>
    <property type="match status" value="16"/>
</dbReference>
<feature type="repeat" description="ANK" evidence="3">
    <location>
        <begin position="1254"/>
        <end position="1286"/>
    </location>
</feature>
<feature type="compositionally biased region" description="Basic and acidic residues" evidence="4">
    <location>
        <begin position="466"/>
        <end position="476"/>
    </location>
</feature>
<evidence type="ECO:0000313" key="6">
    <source>
        <dbReference type="Proteomes" id="UP001642464"/>
    </source>
</evidence>
<feature type="repeat" description="ANK" evidence="3">
    <location>
        <begin position="1188"/>
        <end position="1220"/>
    </location>
</feature>
<feature type="repeat" description="ANK" evidence="3">
    <location>
        <begin position="1381"/>
        <end position="1413"/>
    </location>
</feature>
<feature type="repeat" description="ANK" evidence="3">
    <location>
        <begin position="1287"/>
        <end position="1319"/>
    </location>
</feature>
<evidence type="ECO:0000256" key="2">
    <source>
        <dbReference type="ARBA" id="ARBA00023043"/>
    </source>
</evidence>